<feature type="domain" description="LytR/CpsA/Psr regulator C-terminal" evidence="2">
    <location>
        <begin position="308"/>
        <end position="371"/>
    </location>
</feature>
<dbReference type="AlphaFoldDB" id="A0A101HFJ7"/>
<proteinExistence type="predicted"/>
<reference evidence="4" key="1">
    <citation type="journal article" date="2015" name="MBio">
        <title>Genome-Resolved Metagenomic Analysis Reveals Roles for Candidate Phyla and Other Microbial Community Members in Biogeochemical Transformations in Oil Reservoirs.</title>
        <authorList>
            <person name="Hu P."/>
            <person name="Tom L."/>
            <person name="Singh A."/>
            <person name="Thomas B.C."/>
            <person name="Baker B.J."/>
            <person name="Piceno Y.M."/>
            <person name="Andersen G.L."/>
            <person name="Banfield J.F."/>
        </authorList>
    </citation>
    <scope>NUCLEOTIDE SEQUENCE [LARGE SCALE GENOMIC DNA]</scope>
</reference>
<name>A0A101HFJ7_9BACT</name>
<dbReference type="Gene3D" id="3.30.70.2390">
    <property type="match status" value="1"/>
</dbReference>
<comment type="caution">
    <text evidence="3">The sequence shown here is derived from an EMBL/GenBank/DDBJ whole genome shotgun (WGS) entry which is preliminary data.</text>
</comment>
<gene>
    <name evidence="3" type="ORF">XD93_1185</name>
</gene>
<sequence>MPKRKRRKAKRKSTQKKRSSKKIGPSLIAISIIGAFIAIFSVYSALSLFSINTRDPLVENLSAHRFLSNLDTDLEKTMFLFEQGEGEDRTISSVYILLTNKEKGNSIVIYMPGFVYFNGLEEDFGSPIPISSLRYAGEFLQEGMGVDYSLWQINQILGFSVHDYIWFTAEAGQTLNEVYGSPDNIKDKYKEAYSENGMTLSDTYLKLHAISAQYSPIKTFLRVNTIKNMDQKVLSNLSFTSTLRRLGAFENTVIETNTLVLDLSSPEYSSEELSDLGGQIRTINLPEYDKNLRRNYIDVIDREVERERVRVEVYNGSSAPGKAGIYARKILNNGCDVVRFGNTPELLERTQIYVSDENEFNDSLKVVAEVLFDRYEILEE</sequence>
<feature type="region of interest" description="Disordered" evidence="1">
    <location>
        <begin position="1"/>
        <end position="20"/>
    </location>
</feature>
<dbReference type="InterPro" id="IPR027381">
    <property type="entry name" value="LytR/CpsA/Psr_C"/>
</dbReference>
<evidence type="ECO:0000259" key="2">
    <source>
        <dbReference type="Pfam" id="PF13399"/>
    </source>
</evidence>
<evidence type="ECO:0000256" key="1">
    <source>
        <dbReference type="SAM" id="MobiDB-lite"/>
    </source>
</evidence>
<dbReference type="EMBL" id="LGGO01000235">
    <property type="protein sequence ID" value="KUK75946.1"/>
    <property type="molecule type" value="Genomic_DNA"/>
</dbReference>
<organism evidence="3 4">
    <name type="scientific">candidate division WS6 bacterium 34_10</name>
    <dbReference type="NCBI Taxonomy" id="1641389"/>
    <lineage>
        <taxon>Bacteria</taxon>
        <taxon>Candidatus Dojkabacteria</taxon>
    </lineage>
</organism>
<accession>A0A101HFJ7</accession>
<protein>
    <submittedName>
        <fullName evidence="3">Coiled-coil</fullName>
    </submittedName>
</protein>
<dbReference type="Proteomes" id="UP000053904">
    <property type="component" value="Unassembled WGS sequence"/>
</dbReference>
<evidence type="ECO:0000313" key="4">
    <source>
        <dbReference type="Proteomes" id="UP000053904"/>
    </source>
</evidence>
<evidence type="ECO:0000313" key="3">
    <source>
        <dbReference type="EMBL" id="KUK75946.1"/>
    </source>
</evidence>
<dbReference type="Pfam" id="PF13399">
    <property type="entry name" value="LytR_C"/>
    <property type="match status" value="1"/>
</dbReference>
<feature type="non-terminal residue" evidence="3">
    <location>
        <position position="380"/>
    </location>
</feature>